<dbReference type="RefSeq" id="WP_083342847.1">
    <property type="nucleotide sequence ID" value="NZ_CP048813.1"/>
</dbReference>
<keyword evidence="6" id="KW-0472">Membrane</keyword>
<evidence type="ECO:0000256" key="6">
    <source>
        <dbReference type="ARBA" id="ARBA00023136"/>
    </source>
</evidence>
<name>A0A1G8ACI0_9NOCA</name>
<evidence type="ECO:0000259" key="8">
    <source>
        <dbReference type="Pfam" id="PF00361"/>
    </source>
</evidence>
<evidence type="ECO:0000313" key="10">
    <source>
        <dbReference type="Proteomes" id="UP000183263"/>
    </source>
</evidence>
<proteinExistence type="inferred from homology"/>
<evidence type="ECO:0000256" key="7">
    <source>
        <dbReference type="RuleBase" id="RU000320"/>
    </source>
</evidence>
<dbReference type="PANTHER" id="PTHR42703">
    <property type="entry name" value="NADH DEHYDROGENASE"/>
    <property type="match status" value="1"/>
</dbReference>
<evidence type="ECO:0000256" key="3">
    <source>
        <dbReference type="ARBA" id="ARBA00022475"/>
    </source>
</evidence>
<evidence type="ECO:0000256" key="2">
    <source>
        <dbReference type="ARBA" id="ARBA00005346"/>
    </source>
</evidence>
<evidence type="ECO:0000256" key="1">
    <source>
        <dbReference type="ARBA" id="ARBA00004651"/>
    </source>
</evidence>
<dbReference type="Pfam" id="PF00361">
    <property type="entry name" value="Proton_antipo_M"/>
    <property type="match status" value="1"/>
</dbReference>
<keyword evidence="3" id="KW-1003">Cell membrane</keyword>
<protein>
    <submittedName>
        <fullName evidence="9">Multicomponent Na+:H+ antiporter subunit D</fullName>
    </submittedName>
</protein>
<organism evidence="9 10">
    <name type="scientific">Rhodococcus triatomae</name>
    <dbReference type="NCBI Taxonomy" id="300028"/>
    <lineage>
        <taxon>Bacteria</taxon>
        <taxon>Bacillati</taxon>
        <taxon>Actinomycetota</taxon>
        <taxon>Actinomycetes</taxon>
        <taxon>Mycobacteriales</taxon>
        <taxon>Nocardiaceae</taxon>
        <taxon>Rhodococcus</taxon>
    </lineage>
</organism>
<accession>A0A1G8ACI0</accession>
<evidence type="ECO:0000256" key="4">
    <source>
        <dbReference type="ARBA" id="ARBA00022692"/>
    </source>
</evidence>
<comment type="similarity">
    <text evidence="2">Belongs to the CPA3 antiporters (TC 2.A.63) subunit D family.</text>
</comment>
<keyword evidence="10" id="KW-1185">Reference proteome</keyword>
<dbReference type="OrthoDB" id="9811798at2"/>
<dbReference type="AlphaFoldDB" id="A0A1G8ACI0"/>
<feature type="domain" description="NADH:quinone oxidoreductase/Mrp antiporter transmembrane" evidence="8">
    <location>
        <begin position="136"/>
        <end position="433"/>
    </location>
</feature>
<dbReference type="PRINTS" id="PR01434">
    <property type="entry name" value="NADHDHGNASE5"/>
</dbReference>
<dbReference type="GO" id="GO:0005886">
    <property type="term" value="C:plasma membrane"/>
    <property type="evidence" value="ECO:0007669"/>
    <property type="project" value="UniProtKB-SubCell"/>
</dbReference>
<evidence type="ECO:0000313" key="9">
    <source>
        <dbReference type="EMBL" id="SDH18648.1"/>
    </source>
</evidence>
<evidence type="ECO:0000256" key="5">
    <source>
        <dbReference type="ARBA" id="ARBA00022989"/>
    </source>
</evidence>
<dbReference type="EMBL" id="FNDN01000001">
    <property type="protein sequence ID" value="SDH18648.1"/>
    <property type="molecule type" value="Genomic_DNA"/>
</dbReference>
<dbReference type="PANTHER" id="PTHR42703:SF1">
    <property type="entry name" value="NA(+)_H(+) ANTIPORTER SUBUNIT D1"/>
    <property type="match status" value="1"/>
</dbReference>
<sequence>MNDVLEVPVDTGLLPLVIVLTSLIPGALIFFLREDRVVARTTLNLTGAVAKVVLVIALVPSVVAGERSEWRTSFVPGIDIVLRAEPFAMYFLGLSAFLWLLTTIYAVGYLEQGQNRSRFFGFFSLCVTATAGIALSGNLITFIIFYELLTLATYPLVAHNQTDKALRGARTYLVYTLTGGVVLLAGIVWLTVLVGPVEFSESGSPAVAELARDRPGIATAIFVTILAGLSVKAALFPVHGWLPRAMVAPAPVSALLHAVAVVKAGVFGIVLLIDEVFGVWVADELGVLMPLTVLASVTIIYGSLMALRQDELKARLAYSTVSQVAYVTLGASIVSILATTGAVAHIVNQGIMKITMFFCAGLIAENLGITRISRMNGIGRRMPLTCASFTVAVLGMIGIPPVAGFVSKWYLGLGAVDGEVEWVLWVLVVSSLLNAAYFLPVVYRMWWCAPDDDAGWNTPKSRYRKRVEAPLPLLIPTLVTAAASLAVGIFAGLPYSPLDMARVIVERSYGL</sequence>
<comment type="subcellular location">
    <subcellularLocation>
        <location evidence="1">Cell membrane</location>
        <topology evidence="1">Multi-pass membrane protein</topology>
    </subcellularLocation>
    <subcellularLocation>
        <location evidence="7">Membrane</location>
        <topology evidence="7">Multi-pass membrane protein</topology>
    </subcellularLocation>
</comment>
<gene>
    <name evidence="9" type="ORF">SAMN05444695_101386</name>
</gene>
<keyword evidence="4 7" id="KW-0812">Transmembrane</keyword>
<keyword evidence="5" id="KW-1133">Transmembrane helix</keyword>
<dbReference type="Proteomes" id="UP000183263">
    <property type="component" value="Unassembled WGS sequence"/>
</dbReference>
<dbReference type="InterPro" id="IPR050586">
    <property type="entry name" value="CPA3_Na-H_Antiporter_D"/>
</dbReference>
<reference evidence="9 10" key="1">
    <citation type="submission" date="2016-10" db="EMBL/GenBank/DDBJ databases">
        <authorList>
            <person name="de Groot N.N."/>
        </authorList>
    </citation>
    <scope>NUCLEOTIDE SEQUENCE [LARGE SCALE GENOMIC DNA]</scope>
    <source>
        <strain evidence="9 10">DSM 44892</strain>
    </source>
</reference>
<dbReference type="InterPro" id="IPR001750">
    <property type="entry name" value="ND/Mrp_TM"/>
</dbReference>